<dbReference type="OrthoDB" id="4054781at2759"/>
<feature type="region of interest" description="Disordered" evidence="12">
    <location>
        <begin position="1"/>
        <end position="119"/>
    </location>
</feature>
<dbReference type="Pfam" id="PF16575">
    <property type="entry name" value="CLP1_P"/>
    <property type="match status" value="1"/>
</dbReference>
<evidence type="ECO:0000256" key="5">
    <source>
        <dbReference type="ARBA" id="ARBA00019824"/>
    </source>
</evidence>
<name>A0A194X3C3_MOLSC</name>
<dbReference type="InterPro" id="IPR032319">
    <property type="entry name" value="CLP1_P"/>
</dbReference>
<keyword evidence="6" id="KW-0698">rRNA processing</keyword>
<evidence type="ECO:0000256" key="8">
    <source>
        <dbReference type="ARBA" id="ARBA00022741"/>
    </source>
</evidence>
<protein>
    <recommendedName>
        <fullName evidence="5">Polynucleotide 5'-hydroxyl-kinase GRC3</fullName>
    </recommendedName>
    <alternativeName>
        <fullName evidence="4">Polynucleotide 5'-hydroxyl-kinase grc3</fullName>
    </alternativeName>
</protein>
<dbReference type="RefSeq" id="XP_018069055.1">
    <property type="nucleotide sequence ID" value="XM_018222723.1"/>
</dbReference>
<feature type="compositionally biased region" description="Basic and acidic residues" evidence="12">
    <location>
        <begin position="102"/>
        <end position="111"/>
    </location>
</feature>
<dbReference type="InterPro" id="IPR045116">
    <property type="entry name" value="Clp1/Grc3"/>
</dbReference>
<comment type="subcellular location">
    <subcellularLocation>
        <location evidence="2">Nucleus</location>
        <location evidence="2">Nucleolus</location>
    </subcellularLocation>
</comment>
<feature type="compositionally biased region" description="Acidic residues" evidence="12">
    <location>
        <begin position="701"/>
        <end position="721"/>
    </location>
</feature>
<feature type="region of interest" description="Disordered" evidence="12">
    <location>
        <begin position="565"/>
        <end position="589"/>
    </location>
</feature>
<dbReference type="FunFam" id="3.40.50.300:FF:001156">
    <property type="entry name" value="Polynucleotide 5-hydroxyl-kinase grc3"/>
    <property type="match status" value="1"/>
</dbReference>
<keyword evidence="11" id="KW-0539">Nucleus</keyword>
<dbReference type="Proteomes" id="UP000070700">
    <property type="component" value="Unassembled WGS sequence"/>
</dbReference>
<reference evidence="14 15" key="1">
    <citation type="submission" date="2015-10" db="EMBL/GenBank/DDBJ databases">
        <title>Full genome of DAOMC 229536 Phialocephala scopiformis, a fungal endophyte of spruce producing the potent anti-insectan compound rugulosin.</title>
        <authorList>
            <consortium name="DOE Joint Genome Institute"/>
            <person name="Walker A.K."/>
            <person name="Frasz S.L."/>
            <person name="Seifert K.A."/>
            <person name="Miller J.D."/>
            <person name="Mondo S.J."/>
            <person name="Labutti K."/>
            <person name="Lipzen A."/>
            <person name="Dockter R."/>
            <person name="Kennedy M."/>
            <person name="Grigoriev I.V."/>
            <person name="Spatafora J.W."/>
        </authorList>
    </citation>
    <scope>NUCLEOTIDE SEQUENCE [LARGE SCALE GENOMIC DNA]</scope>
    <source>
        <strain evidence="14 15">CBS 120377</strain>
    </source>
</reference>
<comment type="similarity">
    <text evidence="3">Belongs to the Clp1 family. NOL9/GRC3 subfamily.</text>
</comment>
<organism evidence="14 15">
    <name type="scientific">Mollisia scopiformis</name>
    <name type="common">Conifer needle endophyte fungus</name>
    <name type="synonym">Phialocephala scopiformis</name>
    <dbReference type="NCBI Taxonomy" id="149040"/>
    <lineage>
        <taxon>Eukaryota</taxon>
        <taxon>Fungi</taxon>
        <taxon>Dikarya</taxon>
        <taxon>Ascomycota</taxon>
        <taxon>Pezizomycotina</taxon>
        <taxon>Leotiomycetes</taxon>
        <taxon>Helotiales</taxon>
        <taxon>Mollisiaceae</taxon>
        <taxon>Mollisia</taxon>
    </lineage>
</organism>
<evidence type="ECO:0000259" key="13">
    <source>
        <dbReference type="Pfam" id="PF16575"/>
    </source>
</evidence>
<gene>
    <name evidence="14" type="ORF">LY89DRAFT_783791</name>
</gene>
<feature type="compositionally biased region" description="Basic and acidic residues" evidence="12">
    <location>
        <begin position="567"/>
        <end position="579"/>
    </location>
</feature>
<dbReference type="Gene3D" id="3.40.50.300">
    <property type="entry name" value="P-loop containing nucleotide triphosphate hydrolases"/>
    <property type="match status" value="1"/>
</dbReference>
<evidence type="ECO:0000256" key="7">
    <source>
        <dbReference type="ARBA" id="ARBA00022679"/>
    </source>
</evidence>
<dbReference type="GO" id="GO:0005524">
    <property type="term" value="F:ATP binding"/>
    <property type="evidence" value="ECO:0007669"/>
    <property type="project" value="UniProtKB-KW"/>
</dbReference>
<evidence type="ECO:0000256" key="11">
    <source>
        <dbReference type="ARBA" id="ARBA00023242"/>
    </source>
</evidence>
<dbReference type="GeneID" id="28832449"/>
<evidence type="ECO:0000256" key="3">
    <source>
        <dbReference type="ARBA" id="ARBA00011003"/>
    </source>
</evidence>
<dbReference type="GO" id="GO:0000448">
    <property type="term" value="P:cleavage in ITS2 between 5.8S rRNA and LSU-rRNA of tricistronic rRNA transcript (SSU-rRNA, 5.8S rRNA, LSU-rRNA)"/>
    <property type="evidence" value="ECO:0007669"/>
    <property type="project" value="TreeGrafter"/>
</dbReference>
<evidence type="ECO:0000256" key="1">
    <source>
        <dbReference type="ARBA" id="ARBA00003798"/>
    </source>
</evidence>
<keyword evidence="10" id="KW-0067">ATP-binding</keyword>
<sequence>MSSSKRRKLEVPSKSPQLSAFAARKALQSTESSPRGQNGQSEDSQANDSNDNTPSIRNDTLVQAQSRDLDESVLLKSKQSEATTSNEEIEIETGQSSSSIESRAESREVPVERPVTTLSSFRPSKSSFKELEGGTLRIKLAPGERLVVLGQYELSVRKGQVTLMGCILQASKASYPVFALSSHSLPVIRCSATEIDDAEIVLCQYKSGLETLGALSPLFANLGNQNLTSLGAPFKDLPQNSTISSFQILFSSPDSSQRTYVQPIISAPEWNAVLAKSSIRPVDTKPPVIMICGPKSSGKSTFAKLLTNKLLLSRADAFETAIQEKQTGVALLDIDPGQPEYSPPGQLALLHIHEPNFGPPFVHPVPGTNSRIIHSHSIAALSPSMDTKHYMACAWNLISHYQNLQLTVPGCPLIINTPGWVLGTGLEILVELVTRAKPSSIIYMSLDGPPEVVSSLKDVAKLTPITIVPSQLSEYTTRTAAHLRTMQYLSYFHLNSPSSGILSWFGQPLTSIPPWEISYSSENAGILGVMCYGEQPPPELLVDTINGSLVAVVVIDDMAAIPGWSETRQDGTEDQHAEPNKQWSPLAEDSGMGELEEDSFRPRQIHRPLIVSTPKEAIPYFNPANPITINPQYSHSIGLALVRGIDVTRRRLQVLTPISPNVIQDINEAGKPIILVSGKLDTPGWAYTEELLLKTNRERADDDNDGMILDDDDEDEDEDEMKIEGTDTQKNTGYQSRPGYNFENVPWVEQLDGSGGRGIGSRVWRVRRDLGKQGDRAE</sequence>
<evidence type="ECO:0000256" key="2">
    <source>
        <dbReference type="ARBA" id="ARBA00004604"/>
    </source>
</evidence>
<evidence type="ECO:0000256" key="4">
    <source>
        <dbReference type="ARBA" id="ARBA00018706"/>
    </source>
</evidence>
<dbReference type="AlphaFoldDB" id="A0A194X3C3"/>
<feature type="domain" description="Clp1 P-loop" evidence="13">
    <location>
        <begin position="293"/>
        <end position="493"/>
    </location>
</feature>
<dbReference type="STRING" id="149040.A0A194X3C3"/>
<feature type="region of interest" description="Disordered" evidence="12">
    <location>
        <begin position="701"/>
        <end position="741"/>
    </location>
</feature>
<keyword evidence="7" id="KW-0808">Transferase</keyword>
<dbReference type="FunCoup" id="A0A194X3C3">
    <property type="interactions" value="159"/>
</dbReference>
<evidence type="ECO:0000313" key="15">
    <source>
        <dbReference type="Proteomes" id="UP000070700"/>
    </source>
</evidence>
<evidence type="ECO:0000256" key="10">
    <source>
        <dbReference type="ARBA" id="ARBA00022840"/>
    </source>
</evidence>
<dbReference type="SUPFAM" id="SSF52540">
    <property type="entry name" value="P-loop containing nucleoside triphosphate hydrolases"/>
    <property type="match status" value="1"/>
</dbReference>
<keyword evidence="9" id="KW-0418">Kinase</keyword>
<evidence type="ECO:0000313" key="14">
    <source>
        <dbReference type="EMBL" id="KUJ14700.1"/>
    </source>
</evidence>
<evidence type="ECO:0000256" key="6">
    <source>
        <dbReference type="ARBA" id="ARBA00022552"/>
    </source>
</evidence>
<keyword evidence="15" id="KW-1185">Reference proteome</keyword>
<dbReference type="InParanoid" id="A0A194X3C3"/>
<keyword evidence="8" id="KW-0547">Nucleotide-binding</keyword>
<proteinExistence type="inferred from homology"/>
<dbReference type="PANTHER" id="PTHR12755:SF3">
    <property type="entry name" value="POLYNUCLEOTIDE 5'-HYDROXYL-KINASE NOL9"/>
    <property type="match status" value="1"/>
</dbReference>
<feature type="compositionally biased region" description="Polar residues" evidence="12">
    <location>
        <begin position="27"/>
        <end position="66"/>
    </location>
</feature>
<dbReference type="GO" id="GO:0051731">
    <property type="term" value="F:polynucleotide 5'-hydroxyl-kinase activity"/>
    <property type="evidence" value="ECO:0007669"/>
    <property type="project" value="InterPro"/>
</dbReference>
<comment type="function">
    <text evidence="1">Polynucleotide 5'-kinase involved in rRNA processing.</text>
</comment>
<dbReference type="EMBL" id="KQ947419">
    <property type="protein sequence ID" value="KUJ14700.1"/>
    <property type="molecule type" value="Genomic_DNA"/>
</dbReference>
<dbReference type="GO" id="GO:0005730">
    <property type="term" value="C:nucleolus"/>
    <property type="evidence" value="ECO:0007669"/>
    <property type="project" value="UniProtKB-SubCell"/>
</dbReference>
<dbReference type="PANTHER" id="PTHR12755">
    <property type="entry name" value="CLEAVAGE/POLYADENYLATION FACTOR IA SUBUNIT CLP1P"/>
    <property type="match status" value="1"/>
</dbReference>
<evidence type="ECO:0000256" key="9">
    <source>
        <dbReference type="ARBA" id="ARBA00022777"/>
    </source>
</evidence>
<accession>A0A194X3C3</accession>
<dbReference type="KEGG" id="psco:LY89DRAFT_783791"/>
<evidence type="ECO:0000256" key="12">
    <source>
        <dbReference type="SAM" id="MobiDB-lite"/>
    </source>
</evidence>
<dbReference type="InterPro" id="IPR027417">
    <property type="entry name" value="P-loop_NTPase"/>
</dbReference>